<sequence>MNARLFSILETLELFDEMKSIQRASLKKDGDRENDAEHSWHLCMYALLLYREVDPGMDIAKVVEMLLIHDLVEIYAGDTFAYNEEGKKDQEEREWQAAEKIKSRLPAELGRWYIKRWREFEKEKSTEADFARSLDRMQAMGQNIFTRGASWRKNGVRPEDVENRAQTWKNSSTAAEEIFAHWWKEALNEGYFTNGN</sequence>
<dbReference type="PANTHER" id="PTHR11845">
    <property type="entry name" value="5'-DEOXYNUCLEOTIDASE HDDC2"/>
    <property type="match status" value="1"/>
</dbReference>
<dbReference type="PANTHER" id="PTHR11845:SF13">
    <property type="entry name" value="5'-DEOXYNUCLEOTIDASE HDDC2"/>
    <property type="match status" value="1"/>
</dbReference>
<dbReference type="Gene3D" id="1.10.3210.10">
    <property type="entry name" value="Hypothetical protein af1432"/>
    <property type="match status" value="1"/>
</dbReference>
<keyword evidence="5" id="KW-1185">Reference proteome</keyword>
<dbReference type="STRING" id="1122204.SAMN05421781_1797"/>
<gene>
    <name evidence="4" type="ORF">SAMN05421781_1797</name>
</gene>
<dbReference type="InterPro" id="IPR039356">
    <property type="entry name" value="YfbR/HDDC2"/>
</dbReference>
<feature type="domain" description="HD" evidence="3">
    <location>
        <begin position="16"/>
        <end position="167"/>
    </location>
</feature>
<dbReference type="GO" id="GO:0005737">
    <property type="term" value="C:cytoplasm"/>
    <property type="evidence" value="ECO:0007669"/>
    <property type="project" value="TreeGrafter"/>
</dbReference>
<evidence type="ECO:0000256" key="2">
    <source>
        <dbReference type="ARBA" id="ARBA00022801"/>
    </source>
</evidence>
<dbReference type="GO" id="GO:0046872">
    <property type="term" value="F:metal ion binding"/>
    <property type="evidence" value="ECO:0007669"/>
    <property type="project" value="UniProtKB-KW"/>
</dbReference>
<dbReference type="EMBL" id="FNNC01000003">
    <property type="protein sequence ID" value="SDW57377.1"/>
    <property type="molecule type" value="Genomic_DNA"/>
</dbReference>
<dbReference type="RefSeq" id="WP_091613965.1">
    <property type="nucleotide sequence ID" value="NZ_FNNC01000003.1"/>
</dbReference>
<keyword evidence="1" id="KW-0479">Metal-binding</keyword>
<evidence type="ECO:0000259" key="3">
    <source>
        <dbReference type="Pfam" id="PF13023"/>
    </source>
</evidence>
<dbReference type="SUPFAM" id="SSF109604">
    <property type="entry name" value="HD-domain/PDEase-like"/>
    <property type="match status" value="1"/>
</dbReference>
<organism evidence="4 5">
    <name type="scientific">Marinococcus luteus</name>
    <dbReference type="NCBI Taxonomy" id="1122204"/>
    <lineage>
        <taxon>Bacteria</taxon>
        <taxon>Bacillati</taxon>
        <taxon>Bacillota</taxon>
        <taxon>Bacilli</taxon>
        <taxon>Bacillales</taxon>
        <taxon>Bacillaceae</taxon>
        <taxon>Marinococcus</taxon>
    </lineage>
</organism>
<dbReference type="GO" id="GO:0002953">
    <property type="term" value="F:5'-deoxynucleotidase activity"/>
    <property type="evidence" value="ECO:0007669"/>
    <property type="project" value="InterPro"/>
</dbReference>
<keyword evidence="2 4" id="KW-0378">Hydrolase</keyword>
<dbReference type="OrthoDB" id="9796032at2"/>
<dbReference type="InterPro" id="IPR006674">
    <property type="entry name" value="HD_domain"/>
</dbReference>
<proteinExistence type="predicted"/>
<reference evidence="4 5" key="1">
    <citation type="submission" date="2016-10" db="EMBL/GenBank/DDBJ databases">
        <authorList>
            <person name="de Groot N.N."/>
        </authorList>
    </citation>
    <scope>NUCLEOTIDE SEQUENCE [LARGE SCALE GENOMIC DNA]</scope>
    <source>
        <strain evidence="4 5">DSM 23126</strain>
    </source>
</reference>
<dbReference type="AlphaFoldDB" id="A0A1H2UMT8"/>
<evidence type="ECO:0000256" key="1">
    <source>
        <dbReference type="ARBA" id="ARBA00022723"/>
    </source>
</evidence>
<dbReference type="Proteomes" id="UP000199488">
    <property type="component" value="Unassembled WGS sequence"/>
</dbReference>
<name>A0A1H2UMT8_9BACI</name>
<evidence type="ECO:0000313" key="4">
    <source>
        <dbReference type="EMBL" id="SDW57377.1"/>
    </source>
</evidence>
<protein>
    <submittedName>
        <fullName evidence="4">Putative hydrolases of HD superfamily</fullName>
    </submittedName>
</protein>
<dbReference type="Pfam" id="PF13023">
    <property type="entry name" value="HD_3"/>
    <property type="match status" value="1"/>
</dbReference>
<accession>A0A1H2UMT8</accession>
<evidence type="ECO:0000313" key="5">
    <source>
        <dbReference type="Proteomes" id="UP000199488"/>
    </source>
</evidence>